<dbReference type="AlphaFoldDB" id="A0A2N5N557"/>
<reference evidence="1 2" key="1">
    <citation type="submission" date="2017-05" db="EMBL/GenBank/DDBJ databases">
        <title>Functional genome analysis of Paenibacillus pasadenensis strain R16: insights on endophytic life style and antifungal activity.</title>
        <authorList>
            <person name="Passera A."/>
            <person name="Marcolungo L."/>
            <person name="Casati P."/>
            <person name="Brasca M."/>
            <person name="Quaglino F."/>
            <person name="Delledonne M."/>
        </authorList>
    </citation>
    <scope>NUCLEOTIDE SEQUENCE [LARGE SCALE GENOMIC DNA]</scope>
    <source>
        <strain evidence="1 2">R16</strain>
    </source>
</reference>
<proteinExistence type="predicted"/>
<organism evidence="1 2">
    <name type="scientific">Paenibacillus pasadenensis</name>
    <dbReference type="NCBI Taxonomy" id="217090"/>
    <lineage>
        <taxon>Bacteria</taxon>
        <taxon>Bacillati</taxon>
        <taxon>Bacillota</taxon>
        <taxon>Bacilli</taxon>
        <taxon>Bacillales</taxon>
        <taxon>Paenibacillaceae</taxon>
        <taxon>Paenibacillus</taxon>
    </lineage>
</organism>
<comment type="caution">
    <text evidence="1">The sequence shown here is derived from an EMBL/GenBank/DDBJ whole genome shotgun (WGS) entry which is preliminary data.</text>
</comment>
<accession>A0A2N5N557</accession>
<keyword evidence="2" id="KW-1185">Reference proteome</keyword>
<protein>
    <submittedName>
        <fullName evidence="1">Uncharacterized protein</fullName>
    </submittedName>
</protein>
<evidence type="ECO:0000313" key="1">
    <source>
        <dbReference type="EMBL" id="PLT45475.1"/>
    </source>
</evidence>
<dbReference type="EMBL" id="NFEZ01000004">
    <property type="protein sequence ID" value="PLT45475.1"/>
    <property type="molecule type" value="Genomic_DNA"/>
</dbReference>
<gene>
    <name evidence="1" type="ORF">B8V81_3906</name>
</gene>
<evidence type="ECO:0000313" key="2">
    <source>
        <dbReference type="Proteomes" id="UP000234789"/>
    </source>
</evidence>
<sequence length="72" mass="7682">MLFVSLASSIVLAESTVSRNVLGAFDVKVLLNVSDRLAPAFMEGTDSDFKTVPVPTSFTFTVKALLMSTPSL</sequence>
<name>A0A2N5N557_9BACL</name>
<dbReference type="Proteomes" id="UP000234789">
    <property type="component" value="Unassembled WGS sequence"/>
</dbReference>